<gene>
    <name evidence="2" type="ORF">P167DRAFT_561633</name>
</gene>
<feature type="compositionally biased region" description="Basic residues" evidence="1">
    <location>
        <begin position="53"/>
        <end position="64"/>
    </location>
</feature>
<feature type="compositionally biased region" description="Low complexity" evidence="1">
    <location>
        <begin position="124"/>
        <end position="133"/>
    </location>
</feature>
<name>A0A3N4L359_9PEZI</name>
<protein>
    <submittedName>
        <fullName evidence="2">Uncharacterized protein</fullName>
    </submittedName>
</protein>
<feature type="compositionally biased region" description="Basic and acidic residues" evidence="1">
    <location>
        <begin position="73"/>
        <end position="95"/>
    </location>
</feature>
<evidence type="ECO:0000313" key="2">
    <source>
        <dbReference type="EMBL" id="RPB17330.1"/>
    </source>
</evidence>
<evidence type="ECO:0000256" key="1">
    <source>
        <dbReference type="SAM" id="MobiDB-lite"/>
    </source>
</evidence>
<dbReference type="EMBL" id="ML119106">
    <property type="protein sequence ID" value="RPB17330.1"/>
    <property type="molecule type" value="Genomic_DNA"/>
</dbReference>
<feature type="compositionally biased region" description="Pro residues" evidence="1">
    <location>
        <begin position="31"/>
        <end position="46"/>
    </location>
</feature>
<proteinExistence type="predicted"/>
<sequence>MPIIPRSSASTSRKPVPTSNTTPAAPLSAQIPPPPPPPPTEEPTPMPMSGGLKKSKSVRAKKALKTIANPIKTRREEKAKRNEVESAERKENEKNVQDFLATGRFVFALSTVYGEGGERGEGTGHAAPTAAAAAKKKRLGTIHEVTDEDE</sequence>
<accession>A0A3N4L359</accession>
<feature type="region of interest" description="Disordered" evidence="1">
    <location>
        <begin position="1"/>
        <end position="95"/>
    </location>
</feature>
<reference evidence="2 3" key="1">
    <citation type="journal article" date="2018" name="Nat. Ecol. Evol.">
        <title>Pezizomycetes genomes reveal the molecular basis of ectomycorrhizal truffle lifestyle.</title>
        <authorList>
            <person name="Murat C."/>
            <person name="Payen T."/>
            <person name="Noel B."/>
            <person name="Kuo A."/>
            <person name="Morin E."/>
            <person name="Chen J."/>
            <person name="Kohler A."/>
            <person name="Krizsan K."/>
            <person name="Balestrini R."/>
            <person name="Da Silva C."/>
            <person name="Montanini B."/>
            <person name="Hainaut M."/>
            <person name="Levati E."/>
            <person name="Barry K.W."/>
            <person name="Belfiori B."/>
            <person name="Cichocki N."/>
            <person name="Clum A."/>
            <person name="Dockter R.B."/>
            <person name="Fauchery L."/>
            <person name="Guy J."/>
            <person name="Iotti M."/>
            <person name="Le Tacon F."/>
            <person name="Lindquist E.A."/>
            <person name="Lipzen A."/>
            <person name="Malagnac F."/>
            <person name="Mello A."/>
            <person name="Molinier V."/>
            <person name="Miyauchi S."/>
            <person name="Poulain J."/>
            <person name="Riccioni C."/>
            <person name="Rubini A."/>
            <person name="Sitrit Y."/>
            <person name="Splivallo R."/>
            <person name="Traeger S."/>
            <person name="Wang M."/>
            <person name="Zifcakova L."/>
            <person name="Wipf D."/>
            <person name="Zambonelli A."/>
            <person name="Paolocci F."/>
            <person name="Nowrousian M."/>
            <person name="Ottonello S."/>
            <person name="Baldrian P."/>
            <person name="Spatafora J.W."/>
            <person name="Henrissat B."/>
            <person name="Nagy L.G."/>
            <person name="Aury J.M."/>
            <person name="Wincker P."/>
            <person name="Grigoriev I.V."/>
            <person name="Bonfante P."/>
            <person name="Martin F.M."/>
        </authorList>
    </citation>
    <scope>NUCLEOTIDE SEQUENCE [LARGE SCALE GENOMIC DNA]</scope>
    <source>
        <strain evidence="2 3">CCBAS932</strain>
    </source>
</reference>
<dbReference type="OrthoDB" id="10434048at2759"/>
<organism evidence="2 3">
    <name type="scientific">Morchella conica CCBAS932</name>
    <dbReference type="NCBI Taxonomy" id="1392247"/>
    <lineage>
        <taxon>Eukaryota</taxon>
        <taxon>Fungi</taxon>
        <taxon>Dikarya</taxon>
        <taxon>Ascomycota</taxon>
        <taxon>Pezizomycotina</taxon>
        <taxon>Pezizomycetes</taxon>
        <taxon>Pezizales</taxon>
        <taxon>Morchellaceae</taxon>
        <taxon>Morchella</taxon>
    </lineage>
</organism>
<dbReference type="InParanoid" id="A0A3N4L359"/>
<evidence type="ECO:0000313" key="3">
    <source>
        <dbReference type="Proteomes" id="UP000277580"/>
    </source>
</evidence>
<keyword evidence="3" id="KW-1185">Reference proteome</keyword>
<dbReference type="AlphaFoldDB" id="A0A3N4L359"/>
<dbReference type="Proteomes" id="UP000277580">
    <property type="component" value="Unassembled WGS sequence"/>
</dbReference>
<feature type="region of interest" description="Disordered" evidence="1">
    <location>
        <begin position="117"/>
        <end position="150"/>
    </location>
</feature>
<feature type="compositionally biased region" description="Polar residues" evidence="1">
    <location>
        <begin position="7"/>
        <end position="23"/>
    </location>
</feature>